<evidence type="ECO:0008006" key="3">
    <source>
        <dbReference type="Google" id="ProtNLM"/>
    </source>
</evidence>
<name>A0A3N4ITF2_9PEZI</name>
<evidence type="ECO:0000313" key="2">
    <source>
        <dbReference type="Proteomes" id="UP000276215"/>
    </source>
</evidence>
<dbReference type="AlphaFoldDB" id="A0A3N4ITF2"/>
<organism evidence="1 2">
    <name type="scientific">Choiromyces venosus 120613-1</name>
    <dbReference type="NCBI Taxonomy" id="1336337"/>
    <lineage>
        <taxon>Eukaryota</taxon>
        <taxon>Fungi</taxon>
        <taxon>Dikarya</taxon>
        <taxon>Ascomycota</taxon>
        <taxon>Pezizomycotina</taxon>
        <taxon>Pezizomycetes</taxon>
        <taxon>Pezizales</taxon>
        <taxon>Tuberaceae</taxon>
        <taxon>Choiromyces</taxon>
    </lineage>
</organism>
<gene>
    <name evidence="1" type="ORF">L873DRAFT_1721715</name>
</gene>
<dbReference type="OrthoDB" id="2668963at2759"/>
<sequence length="85" mass="9800">KPDSSQEFVTVIKGICADRTSLDPMIILKVEDFVVEWFKRLQGVLKNILFGKSYNGWTDERMVIKYLKRNFGPISQSAVKVGKEY</sequence>
<protein>
    <recommendedName>
        <fullName evidence="3">DDE-1 domain-containing protein</fullName>
    </recommendedName>
</protein>
<accession>A0A3N4ITF2</accession>
<keyword evidence="2" id="KW-1185">Reference proteome</keyword>
<proteinExistence type="predicted"/>
<reference evidence="1 2" key="1">
    <citation type="journal article" date="2018" name="Nat. Ecol. Evol.">
        <title>Pezizomycetes genomes reveal the molecular basis of ectomycorrhizal truffle lifestyle.</title>
        <authorList>
            <person name="Murat C."/>
            <person name="Payen T."/>
            <person name="Noel B."/>
            <person name="Kuo A."/>
            <person name="Morin E."/>
            <person name="Chen J."/>
            <person name="Kohler A."/>
            <person name="Krizsan K."/>
            <person name="Balestrini R."/>
            <person name="Da Silva C."/>
            <person name="Montanini B."/>
            <person name="Hainaut M."/>
            <person name="Levati E."/>
            <person name="Barry K.W."/>
            <person name="Belfiori B."/>
            <person name="Cichocki N."/>
            <person name="Clum A."/>
            <person name="Dockter R.B."/>
            <person name="Fauchery L."/>
            <person name="Guy J."/>
            <person name="Iotti M."/>
            <person name="Le Tacon F."/>
            <person name="Lindquist E.A."/>
            <person name="Lipzen A."/>
            <person name="Malagnac F."/>
            <person name="Mello A."/>
            <person name="Molinier V."/>
            <person name="Miyauchi S."/>
            <person name="Poulain J."/>
            <person name="Riccioni C."/>
            <person name="Rubini A."/>
            <person name="Sitrit Y."/>
            <person name="Splivallo R."/>
            <person name="Traeger S."/>
            <person name="Wang M."/>
            <person name="Zifcakova L."/>
            <person name="Wipf D."/>
            <person name="Zambonelli A."/>
            <person name="Paolocci F."/>
            <person name="Nowrousian M."/>
            <person name="Ottonello S."/>
            <person name="Baldrian P."/>
            <person name="Spatafora J.W."/>
            <person name="Henrissat B."/>
            <person name="Nagy L.G."/>
            <person name="Aury J.M."/>
            <person name="Wincker P."/>
            <person name="Grigoriev I.V."/>
            <person name="Bonfante P."/>
            <person name="Martin F.M."/>
        </authorList>
    </citation>
    <scope>NUCLEOTIDE SEQUENCE [LARGE SCALE GENOMIC DNA]</scope>
    <source>
        <strain evidence="1 2">120613-1</strain>
    </source>
</reference>
<dbReference type="Proteomes" id="UP000276215">
    <property type="component" value="Unassembled WGS sequence"/>
</dbReference>
<feature type="non-terminal residue" evidence="1">
    <location>
        <position position="1"/>
    </location>
</feature>
<evidence type="ECO:0000313" key="1">
    <source>
        <dbReference type="EMBL" id="RPA89472.1"/>
    </source>
</evidence>
<dbReference type="EMBL" id="ML120578">
    <property type="protein sequence ID" value="RPA89472.1"/>
    <property type="molecule type" value="Genomic_DNA"/>
</dbReference>